<dbReference type="PANTHER" id="PTHR42942:SF1">
    <property type="entry name" value="ALKYLTRANSFERASE-LIKE PROTEIN 1"/>
    <property type="match status" value="1"/>
</dbReference>
<keyword evidence="4" id="KW-1185">Reference proteome</keyword>
<reference evidence="4" key="1">
    <citation type="submission" date="2017-03" db="EMBL/GenBank/DDBJ databases">
        <authorList>
            <person name="Sharma R."/>
            <person name="Thines M."/>
        </authorList>
    </citation>
    <scope>NUCLEOTIDE SEQUENCE [LARGE SCALE GENOMIC DNA]</scope>
</reference>
<dbReference type="GO" id="GO:0003824">
    <property type="term" value="F:catalytic activity"/>
    <property type="evidence" value="ECO:0007669"/>
    <property type="project" value="InterPro"/>
</dbReference>
<feature type="domain" description="Methylated-DNA-[protein]-cysteine S-methyltransferase DNA binding" evidence="2">
    <location>
        <begin position="11"/>
        <end position="126"/>
    </location>
</feature>
<evidence type="ECO:0000313" key="3">
    <source>
        <dbReference type="EMBL" id="SLM38614.1"/>
    </source>
</evidence>
<dbReference type="InterPro" id="IPR036388">
    <property type="entry name" value="WH-like_DNA-bd_sf"/>
</dbReference>
<evidence type="ECO:0000313" key="4">
    <source>
        <dbReference type="Proteomes" id="UP000192927"/>
    </source>
</evidence>
<evidence type="ECO:0000259" key="2">
    <source>
        <dbReference type="Pfam" id="PF01035"/>
    </source>
</evidence>
<dbReference type="AlphaFoldDB" id="A0A1W5D662"/>
<dbReference type="Gene3D" id="1.10.10.10">
    <property type="entry name" value="Winged helix-like DNA-binding domain superfamily/Winged helix DNA-binding domain"/>
    <property type="match status" value="1"/>
</dbReference>
<accession>A0A1W5D662</accession>
<keyword evidence="1" id="KW-0227">DNA damage</keyword>
<dbReference type="Pfam" id="PF01035">
    <property type="entry name" value="DNA_binding_1"/>
    <property type="match status" value="1"/>
</dbReference>
<organism evidence="3 4">
    <name type="scientific">Lasallia pustulata</name>
    <dbReference type="NCBI Taxonomy" id="136370"/>
    <lineage>
        <taxon>Eukaryota</taxon>
        <taxon>Fungi</taxon>
        <taxon>Dikarya</taxon>
        <taxon>Ascomycota</taxon>
        <taxon>Pezizomycotina</taxon>
        <taxon>Lecanoromycetes</taxon>
        <taxon>OSLEUM clade</taxon>
        <taxon>Umbilicariomycetidae</taxon>
        <taxon>Umbilicariales</taxon>
        <taxon>Umbilicariaceae</taxon>
        <taxon>Lasallia</taxon>
    </lineage>
</organism>
<evidence type="ECO:0000256" key="1">
    <source>
        <dbReference type="ARBA" id="ARBA00022763"/>
    </source>
</evidence>
<dbReference type="SUPFAM" id="SSF46767">
    <property type="entry name" value="Methylated DNA-protein cysteine methyltransferase, C-terminal domain"/>
    <property type="match status" value="2"/>
</dbReference>
<dbReference type="InterPro" id="IPR036217">
    <property type="entry name" value="MethylDNA_cys_MeTrfase_DNAb"/>
</dbReference>
<dbReference type="CDD" id="cd06445">
    <property type="entry name" value="ATase"/>
    <property type="match status" value="1"/>
</dbReference>
<dbReference type="InterPro" id="IPR014048">
    <property type="entry name" value="MethylDNA_cys_MeTrfase_DNA-bd"/>
</dbReference>
<protein>
    <submittedName>
        <fullName evidence="3">Mgmt family protein</fullName>
    </submittedName>
</protein>
<dbReference type="InterPro" id="IPR052520">
    <property type="entry name" value="ATL_DNA_repair"/>
</dbReference>
<dbReference type="Proteomes" id="UP000192927">
    <property type="component" value="Unassembled WGS sequence"/>
</dbReference>
<sequence length="166" mass="18094">MARSDEAEWWFNAVYEAVQEIPHGKVTSYGHIARLLGRRADYPLGLKRSVPGEWCIILVLVGPAEMGNRQVGICLKHLPTFSVDVNHHFHGDNVPWQRVINAKGVISQRGPGGASRQAAALRREGVHVGTGTLGELTVDLATFGWFPSRLPSEVAEGDSSDSEQDG</sequence>
<dbReference type="GO" id="GO:0006281">
    <property type="term" value="P:DNA repair"/>
    <property type="evidence" value="ECO:0007669"/>
    <property type="project" value="InterPro"/>
</dbReference>
<name>A0A1W5D662_9LECA</name>
<dbReference type="EMBL" id="FWEW01002601">
    <property type="protein sequence ID" value="SLM38614.1"/>
    <property type="molecule type" value="Genomic_DNA"/>
</dbReference>
<dbReference type="PANTHER" id="PTHR42942">
    <property type="entry name" value="6-O-METHYLGUANINE DNA METHYLTRANSFERASE"/>
    <property type="match status" value="1"/>
</dbReference>
<proteinExistence type="predicted"/>